<dbReference type="CDD" id="cd02440">
    <property type="entry name" value="AdoMet_MTases"/>
    <property type="match status" value="1"/>
</dbReference>
<dbReference type="PANTHER" id="PTHR35859">
    <property type="entry name" value="NONSELECTIVE CATION CHANNEL PROTEIN"/>
    <property type="match status" value="1"/>
</dbReference>
<evidence type="ECO:0000259" key="3">
    <source>
        <dbReference type="Pfam" id="PF23317"/>
    </source>
</evidence>
<feature type="transmembrane region" description="Helical" evidence="2">
    <location>
        <begin position="650"/>
        <end position="669"/>
    </location>
</feature>
<protein>
    <recommendedName>
        <fullName evidence="3">Calcium channel YVC1-like C-terminal transmembrane domain-containing protein</fullName>
    </recommendedName>
</protein>
<comment type="caution">
    <text evidence="4">The sequence shown here is derived from an EMBL/GenBank/DDBJ whole genome shotgun (WGS) entry which is preliminary data.</text>
</comment>
<feature type="region of interest" description="Disordered" evidence="1">
    <location>
        <begin position="990"/>
        <end position="1017"/>
    </location>
</feature>
<dbReference type="InterPro" id="IPR029063">
    <property type="entry name" value="SAM-dependent_MTases_sf"/>
</dbReference>
<evidence type="ECO:0000256" key="1">
    <source>
        <dbReference type="SAM" id="MobiDB-lite"/>
    </source>
</evidence>
<dbReference type="SUPFAM" id="SSF53335">
    <property type="entry name" value="S-adenosyl-L-methionine-dependent methyltransferases"/>
    <property type="match status" value="1"/>
</dbReference>
<keyword evidence="2" id="KW-0812">Transmembrane</keyword>
<evidence type="ECO:0000313" key="4">
    <source>
        <dbReference type="EMBL" id="THW95789.1"/>
    </source>
</evidence>
<dbReference type="AlphaFoldDB" id="A0A4S9BR57"/>
<gene>
    <name evidence="4" type="ORF">D6D15_01095</name>
</gene>
<keyword evidence="2" id="KW-0472">Membrane</keyword>
<name>A0A4S9BR57_AURPU</name>
<feature type="compositionally biased region" description="Low complexity" evidence="1">
    <location>
        <begin position="1005"/>
        <end position="1017"/>
    </location>
</feature>
<reference evidence="4 5" key="1">
    <citation type="submission" date="2018-10" db="EMBL/GenBank/DDBJ databases">
        <title>Fifty Aureobasidium pullulans genomes reveal a recombining polyextremotolerant generalist.</title>
        <authorList>
            <person name="Gostincar C."/>
            <person name="Turk M."/>
            <person name="Zajc J."/>
            <person name="Gunde-Cimerman N."/>
        </authorList>
    </citation>
    <scope>NUCLEOTIDE SEQUENCE [LARGE SCALE GENOMIC DNA]</scope>
    <source>
        <strain evidence="4 5">EXF-10507</strain>
    </source>
</reference>
<dbReference type="EMBL" id="QZAR01000009">
    <property type="protein sequence ID" value="THW95789.1"/>
    <property type="molecule type" value="Genomic_DNA"/>
</dbReference>
<feature type="transmembrane region" description="Helical" evidence="2">
    <location>
        <begin position="788"/>
        <end position="809"/>
    </location>
</feature>
<dbReference type="PANTHER" id="PTHR35859:SF5">
    <property type="entry name" value="ION TRANSPORT DOMAIN-CONTAINING PROTEIN"/>
    <property type="match status" value="1"/>
</dbReference>
<feature type="transmembrane region" description="Helical" evidence="2">
    <location>
        <begin position="715"/>
        <end position="736"/>
    </location>
</feature>
<feature type="transmembrane region" description="Helical" evidence="2">
    <location>
        <begin position="676"/>
        <end position="695"/>
    </location>
</feature>
<evidence type="ECO:0000256" key="2">
    <source>
        <dbReference type="SAM" id="Phobius"/>
    </source>
</evidence>
<feature type="transmembrane region" description="Helical" evidence="2">
    <location>
        <begin position="748"/>
        <end position="768"/>
    </location>
</feature>
<dbReference type="Pfam" id="PF02353">
    <property type="entry name" value="CMAS"/>
    <property type="match status" value="1"/>
</dbReference>
<dbReference type="Gene3D" id="3.40.50.150">
    <property type="entry name" value="Vaccinia Virus protein VP39"/>
    <property type="match status" value="1"/>
</dbReference>
<dbReference type="Pfam" id="PF23317">
    <property type="entry name" value="YVC1_C"/>
    <property type="match status" value="1"/>
</dbReference>
<dbReference type="InterPro" id="IPR052971">
    <property type="entry name" value="TRP_calcium_channel"/>
</dbReference>
<dbReference type="Proteomes" id="UP000304928">
    <property type="component" value="Unassembled WGS sequence"/>
</dbReference>
<organism evidence="4 5">
    <name type="scientific">Aureobasidium pullulans</name>
    <name type="common">Black yeast</name>
    <name type="synonym">Pullularia pullulans</name>
    <dbReference type="NCBI Taxonomy" id="5580"/>
    <lineage>
        <taxon>Eukaryota</taxon>
        <taxon>Fungi</taxon>
        <taxon>Dikarya</taxon>
        <taxon>Ascomycota</taxon>
        <taxon>Pezizomycotina</taxon>
        <taxon>Dothideomycetes</taxon>
        <taxon>Dothideomycetidae</taxon>
        <taxon>Dothideales</taxon>
        <taxon>Saccotheciaceae</taxon>
        <taxon>Aureobasidium</taxon>
    </lineage>
</organism>
<evidence type="ECO:0000313" key="5">
    <source>
        <dbReference type="Proteomes" id="UP000304928"/>
    </source>
</evidence>
<feature type="transmembrane region" description="Helical" evidence="2">
    <location>
        <begin position="847"/>
        <end position="869"/>
    </location>
</feature>
<dbReference type="InterPro" id="IPR056336">
    <property type="entry name" value="YVC1_C"/>
</dbReference>
<sequence>MVNSTQTSGPLQALSGYVASYGWGPLLSVSRSTVLSLLSRIEAGHLSVADVDGKVTTYGEKLAVNGTTEKSVHSLPNVELTVHKDVFWVRMLLFADMGFAESYMLGEVSCSDLTEFFRLFIVNRNYLSNGSTLTSNLSAKLSYLLRKTNTLTTARLNIAAHYDISNDMFAAFLSPDMTYSCPIWLPKSDPRSKKETLEQAQMRKLRRFIDNAKIKQEDHVLEIGTGWGSFAILAVRETGCRVTSLTLSTEQKDLAEKRIAEAGFTDRIEVLLCDYRALPTPRDGKLYDKVVSIEMLEAVGKEYLNTYFQCVDKLLKPEGGVAVFQCITMPESRYEAYSNSDDFIRRYIFPGGHLPTVTQLLDSVRAGSSCRLIPESVENIGPHYAKTLRLWREEFMQNFDEKIKPSLLEEHEGMTEKDVDLFRRKWEYYFAYCEAGFVTKTLGDVIFTIGREGAVEMMEDCFDSVLKGHFVTLEAEEDQGIFAARGFACEAVATRFIIGLADREIIDSLLYELQIPDVSDTETRAVDESQPELLSPVTEQSPLLARSSLRSRGSYRSRLTIPETYDGAEDSSTATDSELAEQFDGLNALEIAAVSGAKKFLCQKQVQRIINAIWTGDIMFWAKLSADTQKKAQIYQRKSMDPFCRLRVPIYLKAFEVLFFVAFLAFYYAVLMQRSFYSVTTAEILLYIWIASFAHNEIGEFWDAGTTTFYLADFWSLWDLFVIGIGVAFFITRMIGLHQGNDRIIDTSFDILALEALFLIPRICSPLLSLNPYFGTLLPCLTAMTKDFLKFLSLVAILYCGFLSTFCLLGRGQFTSRQMALILTKVFFGSSYLGFDISDKISPYLGLPLMLVFITLTQILLITSLISILSNSLSNVLSHAREEYLYVYSVFVLEASTSNRLTYFVPPLNLFSLALRPLRLFLSSEQLRYSRIVVLKMTHLPHVLLIKLYENLQAVRKKNTTFGLGSPRGIEKPPGWRRSVLNKRLSTRYPLLAPNSRPDNPAVDQSQVSPSTQPSAPAAAIGDIKAVLDQLTVQIEQLKAVVEDQERQLQASND</sequence>
<feature type="domain" description="Calcium channel YVC1-like C-terminal transmembrane" evidence="3">
    <location>
        <begin position="660"/>
        <end position="951"/>
    </location>
</feature>
<proteinExistence type="predicted"/>
<keyword evidence="2" id="KW-1133">Transmembrane helix</keyword>
<accession>A0A4S9BR57</accession>